<dbReference type="SUPFAM" id="SSF81653">
    <property type="entry name" value="Calcium ATPase, transduction domain A"/>
    <property type="match status" value="1"/>
</dbReference>
<dbReference type="InterPro" id="IPR001757">
    <property type="entry name" value="P_typ_ATPase"/>
</dbReference>
<sequence length="690" mass="74613">MMAKLFKPSKTLGEILALQTPDFGQTDERSEGLQGLSAWLAPTQPSAPKPARTGYQVQMEHISSPAELQRRLERSRYNDRKIKIAVASLVCATLGQWLWPLNLLCIPCILFNSGHWYKKAYDLAKQGRVGVGTIFVFTVTGMILNGYFWIGSLVSLVAQLSIKLTSMVTDDSRNRLVDIYRQVPNTAWLLVDGIETETPLAQIRVGDKVVVNAGEIIPVDGTVLAGQALVDEQMLTGEAHPVEKALDEAVFAGTVLLAGRLEARVDKSGGDTAIARIGQILNNTIEYKSTAQLRAEILSDRTVAPTLLAGLVAFPLLGPMGALAVVDTHFRQRLSILSPLALMNYLNIASRHGILIKDGRSLDLLHQVDTLVFDKTGTLTDAQPRVTAVHAFVGGYCDADILRFAAAAEHKQSHPIALAILAEAARRGLGVPLVDESEYKIGFGLCVAVEGREVRVGSRRFMESSGISRPETLNSIEAHCHAKGHSLVLVACDGALAGAVELAPTVRPQAKAIIGEIKRRHGITATYIISGDQDAPTAKLAHELDIDHYFAETLPEEKAALIERLTNEGRFVCYIGDGINDAIALKKSHVSISLRGASTVATDTAQIVLMESDLDHLVKLFDYAHEFRTNTDISFAVVAGTTLIGISGAFFLHFGLAQTTMLSVGSIVIGVANSMRPLLHHRAGQNVRQS</sequence>
<keyword evidence="9" id="KW-1003">Cell membrane</keyword>
<dbReference type="Pfam" id="PF00122">
    <property type="entry name" value="E1-E2_ATPase"/>
    <property type="match status" value="1"/>
</dbReference>
<dbReference type="EMBL" id="QJPH01000360">
    <property type="protein sequence ID" value="PZN76348.1"/>
    <property type="molecule type" value="Genomic_DNA"/>
</dbReference>
<comment type="similarity">
    <text evidence="2 9">Belongs to the cation transport ATPase (P-type) (TC 3.A.3) family. Type IB subfamily.</text>
</comment>
<dbReference type="AlphaFoldDB" id="A0A2W4R8G4"/>
<evidence type="ECO:0000256" key="2">
    <source>
        <dbReference type="ARBA" id="ARBA00006024"/>
    </source>
</evidence>
<dbReference type="PRINTS" id="PR00119">
    <property type="entry name" value="CATATPASE"/>
</dbReference>
<dbReference type="InterPro" id="IPR008250">
    <property type="entry name" value="ATPase_P-typ_transduc_dom_A_sf"/>
</dbReference>
<keyword evidence="6 9" id="KW-0472">Membrane</keyword>
<dbReference type="Gene3D" id="3.40.50.1000">
    <property type="entry name" value="HAD superfamily/HAD-like"/>
    <property type="match status" value="1"/>
</dbReference>
<keyword evidence="3 9" id="KW-0812">Transmembrane</keyword>
<feature type="transmembrane region" description="Helical" evidence="9">
    <location>
        <begin position="633"/>
        <end position="654"/>
    </location>
</feature>
<dbReference type="InterPro" id="IPR018303">
    <property type="entry name" value="ATPase_P-typ_P_site"/>
</dbReference>
<evidence type="ECO:0000256" key="3">
    <source>
        <dbReference type="ARBA" id="ARBA00022692"/>
    </source>
</evidence>
<name>A0A2W4R8G4_9GAMM</name>
<dbReference type="InterPro" id="IPR023214">
    <property type="entry name" value="HAD_sf"/>
</dbReference>
<evidence type="ECO:0000313" key="11">
    <source>
        <dbReference type="EMBL" id="PZN76348.1"/>
    </source>
</evidence>
<dbReference type="SFLD" id="SFLDF00027">
    <property type="entry name" value="p-type_atpase"/>
    <property type="match status" value="1"/>
</dbReference>
<dbReference type="NCBIfam" id="TIGR01525">
    <property type="entry name" value="ATPase-IB_hvy"/>
    <property type="match status" value="1"/>
</dbReference>
<dbReference type="Gene3D" id="3.40.1110.10">
    <property type="entry name" value="Calcium-transporting ATPase, cytoplasmic domain N"/>
    <property type="match status" value="1"/>
</dbReference>
<organism evidence="11 12">
    <name type="scientific">Candidatus Methylumidiphilus alinenensis</name>
    <dbReference type="NCBI Taxonomy" id="2202197"/>
    <lineage>
        <taxon>Bacteria</taxon>
        <taxon>Pseudomonadati</taxon>
        <taxon>Pseudomonadota</taxon>
        <taxon>Gammaproteobacteria</taxon>
        <taxon>Methylococcales</taxon>
        <taxon>Candidatus Methylumidiphilus</taxon>
    </lineage>
</organism>
<keyword evidence="9" id="KW-0067">ATP-binding</keyword>
<dbReference type="InterPro" id="IPR059000">
    <property type="entry name" value="ATPase_P-type_domA"/>
</dbReference>
<keyword evidence="4" id="KW-1278">Translocase</keyword>
<evidence type="ECO:0000256" key="5">
    <source>
        <dbReference type="ARBA" id="ARBA00022989"/>
    </source>
</evidence>
<evidence type="ECO:0000256" key="1">
    <source>
        <dbReference type="ARBA" id="ARBA00004370"/>
    </source>
</evidence>
<evidence type="ECO:0000256" key="7">
    <source>
        <dbReference type="ARBA" id="ARBA00039097"/>
    </source>
</evidence>
<dbReference type="InterPro" id="IPR036412">
    <property type="entry name" value="HAD-like_sf"/>
</dbReference>
<keyword evidence="9" id="KW-0547">Nucleotide-binding</keyword>
<dbReference type="Gene3D" id="2.70.150.10">
    <property type="entry name" value="Calcium-transporting ATPase, cytoplasmic transduction domain A"/>
    <property type="match status" value="1"/>
</dbReference>
<feature type="transmembrane region" description="Helical" evidence="9">
    <location>
        <begin position="132"/>
        <end position="158"/>
    </location>
</feature>
<protein>
    <recommendedName>
        <fullName evidence="7">P-type Zn(2+) transporter</fullName>
        <ecNumber evidence="7">7.2.2.12</ecNumber>
    </recommendedName>
</protein>
<dbReference type="GO" id="GO:0005886">
    <property type="term" value="C:plasma membrane"/>
    <property type="evidence" value="ECO:0007669"/>
    <property type="project" value="UniProtKB-SubCell"/>
</dbReference>
<feature type="transmembrane region" description="Helical" evidence="9">
    <location>
        <begin position="84"/>
        <end position="112"/>
    </location>
</feature>
<comment type="subcellular location">
    <subcellularLocation>
        <location evidence="9">Cell membrane</location>
    </subcellularLocation>
    <subcellularLocation>
        <location evidence="1">Membrane</location>
    </subcellularLocation>
</comment>
<comment type="caution">
    <text evidence="9">Lacks conserved residue(s) required for the propagation of feature annotation.</text>
</comment>
<comment type="catalytic activity">
    <reaction evidence="8">
        <text>Zn(2+)(in) + ATP + H2O = Zn(2+)(out) + ADP + phosphate + H(+)</text>
        <dbReference type="Rhea" id="RHEA:20621"/>
        <dbReference type="ChEBI" id="CHEBI:15377"/>
        <dbReference type="ChEBI" id="CHEBI:15378"/>
        <dbReference type="ChEBI" id="CHEBI:29105"/>
        <dbReference type="ChEBI" id="CHEBI:30616"/>
        <dbReference type="ChEBI" id="CHEBI:43474"/>
        <dbReference type="ChEBI" id="CHEBI:456216"/>
        <dbReference type="EC" id="7.2.2.12"/>
    </reaction>
</comment>
<dbReference type="PROSITE" id="PS00154">
    <property type="entry name" value="ATPASE_E1_E2"/>
    <property type="match status" value="1"/>
</dbReference>
<evidence type="ECO:0000256" key="4">
    <source>
        <dbReference type="ARBA" id="ARBA00022967"/>
    </source>
</evidence>
<dbReference type="EC" id="7.2.2.12" evidence="7"/>
<dbReference type="SFLD" id="SFLDG00002">
    <property type="entry name" value="C1.7:_P-type_atpase_like"/>
    <property type="match status" value="1"/>
</dbReference>
<evidence type="ECO:0000256" key="6">
    <source>
        <dbReference type="ARBA" id="ARBA00023136"/>
    </source>
</evidence>
<dbReference type="GO" id="GO:0005524">
    <property type="term" value="F:ATP binding"/>
    <property type="evidence" value="ECO:0007669"/>
    <property type="project" value="UniProtKB-UniRule"/>
</dbReference>
<evidence type="ECO:0000313" key="12">
    <source>
        <dbReference type="Proteomes" id="UP000249396"/>
    </source>
</evidence>
<dbReference type="InterPro" id="IPR027256">
    <property type="entry name" value="P-typ_ATPase_IB"/>
</dbReference>
<keyword evidence="9" id="KW-0479">Metal-binding</keyword>
<feature type="domain" description="P-type ATPase A" evidence="10">
    <location>
        <begin position="183"/>
        <end position="279"/>
    </location>
</feature>
<dbReference type="PANTHER" id="PTHR48085:SF5">
    <property type="entry name" value="CADMIUM_ZINC-TRANSPORTING ATPASE HMA4-RELATED"/>
    <property type="match status" value="1"/>
</dbReference>
<proteinExistence type="inferred from homology"/>
<dbReference type="InterPro" id="IPR044492">
    <property type="entry name" value="P_typ_ATPase_HD_dom"/>
</dbReference>
<gene>
    <name evidence="11" type="ORF">DM484_16710</name>
</gene>
<accession>A0A2W4R8G4</accession>
<dbReference type="SFLD" id="SFLDS00003">
    <property type="entry name" value="Haloacid_Dehalogenase"/>
    <property type="match status" value="1"/>
</dbReference>
<evidence type="ECO:0000256" key="9">
    <source>
        <dbReference type="RuleBase" id="RU362081"/>
    </source>
</evidence>
<dbReference type="PANTHER" id="PTHR48085">
    <property type="entry name" value="CADMIUM/ZINC-TRANSPORTING ATPASE HMA2-RELATED"/>
    <property type="match status" value="1"/>
</dbReference>
<keyword evidence="5 9" id="KW-1133">Transmembrane helix</keyword>
<dbReference type="SUPFAM" id="SSF56784">
    <property type="entry name" value="HAD-like"/>
    <property type="match status" value="1"/>
</dbReference>
<dbReference type="GO" id="GO:0046872">
    <property type="term" value="F:metal ion binding"/>
    <property type="evidence" value="ECO:0007669"/>
    <property type="project" value="UniProtKB-KW"/>
</dbReference>
<dbReference type="Pfam" id="PF00702">
    <property type="entry name" value="Hydrolase"/>
    <property type="match status" value="1"/>
</dbReference>
<reference evidence="11 12" key="1">
    <citation type="journal article" date="2018" name="Aquat. Microb. Ecol.">
        <title>Gammaproteobacterial methanotrophs dominate.</title>
        <authorList>
            <person name="Rissanen A.J."/>
            <person name="Saarenheimo J."/>
            <person name="Tiirola M."/>
            <person name="Peura S."/>
            <person name="Aalto S.L."/>
            <person name="Karvinen A."/>
            <person name="Nykanen H."/>
        </authorList>
    </citation>
    <scope>NUCLEOTIDE SEQUENCE [LARGE SCALE GENOMIC DNA]</scope>
    <source>
        <strain evidence="11">AMbin10</strain>
    </source>
</reference>
<dbReference type="GO" id="GO:0016887">
    <property type="term" value="F:ATP hydrolysis activity"/>
    <property type="evidence" value="ECO:0007669"/>
    <property type="project" value="InterPro"/>
</dbReference>
<dbReference type="Proteomes" id="UP000249396">
    <property type="component" value="Unassembled WGS sequence"/>
</dbReference>
<comment type="caution">
    <text evidence="11">The sequence shown here is derived from an EMBL/GenBank/DDBJ whole genome shotgun (WGS) entry which is preliminary data.</text>
</comment>
<dbReference type="NCBIfam" id="TIGR01494">
    <property type="entry name" value="ATPase_P-type"/>
    <property type="match status" value="1"/>
</dbReference>
<dbReference type="InterPro" id="IPR023299">
    <property type="entry name" value="ATPase_P-typ_cyto_dom_N"/>
</dbReference>
<evidence type="ECO:0000259" key="10">
    <source>
        <dbReference type="Pfam" id="PF00122"/>
    </source>
</evidence>
<dbReference type="GO" id="GO:0016463">
    <property type="term" value="F:P-type zinc transporter activity"/>
    <property type="evidence" value="ECO:0007669"/>
    <property type="project" value="UniProtKB-EC"/>
</dbReference>
<dbReference type="InterPro" id="IPR051014">
    <property type="entry name" value="Cation_Transport_ATPase_IB"/>
</dbReference>
<evidence type="ECO:0000256" key="8">
    <source>
        <dbReference type="ARBA" id="ARBA00047308"/>
    </source>
</evidence>